<name>A0A4R7J9J6_9ACTN</name>
<dbReference type="AlphaFoldDB" id="A0A4R7J9J6"/>
<dbReference type="EMBL" id="SOAW01000001">
    <property type="protein sequence ID" value="TDT33974.1"/>
    <property type="molecule type" value="Genomic_DNA"/>
</dbReference>
<keyword evidence="1" id="KW-0472">Membrane</keyword>
<organism evidence="2 3">
    <name type="scientific">Naumannella halotolerans</name>
    <dbReference type="NCBI Taxonomy" id="993414"/>
    <lineage>
        <taxon>Bacteria</taxon>
        <taxon>Bacillati</taxon>
        <taxon>Actinomycetota</taxon>
        <taxon>Actinomycetes</taxon>
        <taxon>Propionibacteriales</taxon>
        <taxon>Propionibacteriaceae</taxon>
        <taxon>Naumannella</taxon>
    </lineage>
</organism>
<protein>
    <submittedName>
        <fullName evidence="2">Uncharacterized protein</fullName>
    </submittedName>
</protein>
<dbReference type="OrthoDB" id="4966086at2"/>
<keyword evidence="1" id="KW-0812">Transmembrane</keyword>
<keyword evidence="3" id="KW-1185">Reference proteome</keyword>
<feature type="transmembrane region" description="Helical" evidence="1">
    <location>
        <begin position="15"/>
        <end position="37"/>
    </location>
</feature>
<proteinExistence type="predicted"/>
<evidence type="ECO:0000313" key="2">
    <source>
        <dbReference type="EMBL" id="TDT33974.1"/>
    </source>
</evidence>
<sequence length="60" mass="6645">MLIPLAGGHHVVNELFMPAYLFGIIGFVVLMVLLTIFRSIGKSRPHSEGGPTRHEAIEHH</sequence>
<gene>
    <name evidence="2" type="ORF">CLV29_1614</name>
</gene>
<dbReference type="Proteomes" id="UP000295371">
    <property type="component" value="Unassembled WGS sequence"/>
</dbReference>
<keyword evidence="1" id="KW-1133">Transmembrane helix</keyword>
<dbReference type="RefSeq" id="WP_133754404.1">
    <property type="nucleotide sequence ID" value="NZ_CP171129.1"/>
</dbReference>
<evidence type="ECO:0000256" key="1">
    <source>
        <dbReference type="SAM" id="Phobius"/>
    </source>
</evidence>
<comment type="caution">
    <text evidence="2">The sequence shown here is derived from an EMBL/GenBank/DDBJ whole genome shotgun (WGS) entry which is preliminary data.</text>
</comment>
<reference evidence="2 3" key="1">
    <citation type="submission" date="2019-03" db="EMBL/GenBank/DDBJ databases">
        <title>Genomic Encyclopedia of Archaeal and Bacterial Type Strains, Phase II (KMG-II): from individual species to whole genera.</title>
        <authorList>
            <person name="Goeker M."/>
        </authorList>
    </citation>
    <scope>NUCLEOTIDE SEQUENCE [LARGE SCALE GENOMIC DNA]</scope>
    <source>
        <strain evidence="2 3">DSM 24323</strain>
    </source>
</reference>
<evidence type="ECO:0000313" key="3">
    <source>
        <dbReference type="Proteomes" id="UP000295371"/>
    </source>
</evidence>
<accession>A0A4R7J9J6</accession>